<evidence type="ECO:0000259" key="1">
    <source>
        <dbReference type="Pfam" id="PF11716"/>
    </source>
</evidence>
<accession>A0ABS4XXQ6</accession>
<feature type="domain" description="Mycothiol-dependent maleylpyruvate isomerase metal-binding" evidence="1">
    <location>
        <begin position="8"/>
        <end position="135"/>
    </location>
</feature>
<evidence type="ECO:0000313" key="2">
    <source>
        <dbReference type="EMBL" id="MBP2401272.1"/>
    </source>
</evidence>
<dbReference type="EMBL" id="JAGIOH010000001">
    <property type="protein sequence ID" value="MBP2401272.1"/>
    <property type="molecule type" value="Genomic_DNA"/>
</dbReference>
<sequence>MTVMCDLGPAARRMADLVDGVPDSLLTAPTPCERYTLGDLIEHVDGLSLAFTAAATKDATETGARAASQGPSGHAARLDDDWRTRIPARLAALADAWRAPAAWAGETRAGGLDLPAELAGRIALNELVVHGWDVARAMGRPFEADARELEACLSFVSAMSAPDQLDSRGDAFGPVVDVPADAPLLDRVIGLSGRDPAWRRPGP</sequence>
<protein>
    <submittedName>
        <fullName evidence="2">Uncharacterized protein (TIGR03086 family)</fullName>
    </submittedName>
</protein>
<dbReference type="InterPro" id="IPR034660">
    <property type="entry name" value="DinB/YfiT-like"/>
</dbReference>
<dbReference type="GeneID" id="91567616"/>
<keyword evidence="3" id="KW-1185">Reference proteome</keyword>
<reference evidence="2 3" key="1">
    <citation type="submission" date="2021-03" db="EMBL/GenBank/DDBJ databases">
        <title>Sequencing the genomes of 1000 actinobacteria strains.</title>
        <authorList>
            <person name="Klenk H.-P."/>
        </authorList>
    </citation>
    <scope>NUCLEOTIDE SEQUENCE [LARGE SCALE GENOMIC DNA]</scope>
    <source>
        <strain evidence="2 3">DSM 41480</strain>
    </source>
</reference>
<name>A0ABS4XXQ6_9ACTN</name>
<dbReference type="Proteomes" id="UP001519291">
    <property type="component" value="Unassembled WGS sequence"/>
</dbReference>
<dbReference type="Gene3D" id="1.20.120.450">
    <property type="entry name" value="dinb family like domain"/>
    <property type="match status" value="1"/>
</dbReference>
<dbReference type="InterPro" id="IPR024344">
    <property type="entry name" value="MDMPI_metal-binding"/>
</dbReference>
<comment type="caution">
    <text evidence="2">The sequence shown here is derived from an EMBL/GenBank/DDBJ whole genome shotgun (WGS) entry which is preliminary data.</text>
</comment>
<gene>
    <name evidence="2" type="ORF">JO379_000741</name>
</gene>
<dbReference type="NCBIfam" id="TIGR03083">
    <property type="entry name" value="maleylpyruvate isomerase family mycothiol-dependent enzyme"/>
    <property type="match status" value="1"/>
</dbReference>
<evidence type="ECO:0000313" key="3">
    <source>
        <dbReference type="Proteomes" id="UP001519291"/>
    </source>
</evidence>
<dbReference type="NCBIfam" id="TIGR03086">
    <property type="entry name" value="TIGR03086 family metal-binding protein"/>
    <property type="match status" value="1"/>
</dbReference>
<dbReference type="Pfam" id="PF11716">
    <property type="entry name" value="MDMPI_N"/>
    <property type="match status" value="1"/>
</dbReference>
<dbReference type="InterPro" id="IPR017520">
    <property type="entry name" value="CHP03086"/>
</dbReference>
<organism evidence="2 3">
    <name type="scientific">Streptomyces syringium</name>
    <dbReference type="NCBI Taxonomy" id="76729"/>
    <lineage>
        <taxon>Bacteria</taxon>
        <taxon>Bacillati</taxon>
        <taxon>Actinomycetota</taxon>
        <taxon>Actinomycetes</taxon>
        <taxon>Kitasatosporales</taxon>
        <taxon>Streptomycetaceae</taxon>
        <taxon>Streptomyces</taxon>
    </lineage>
</organism>
<dbReference type="RefSeq" id="WP_245381367.1">
    <property type="nucleotide sequence ID" value="NZ_JAGIOH010000001.1"/>
</dbReference>
<dbReference type="InterPro" id="IPR017517">
    <property type="entry name" value="Maleyloyr_isom"/>
</dbReference>
<proteinExistence type="predicted"/>
<dbReference type="SUPFAM" id="SSF109854">
    <property type="entry name" value="DinB/YfiT-like putative metalloenzymes"/>
    <property type="match status" value="1"/>
</dbReference>